<proteinExistence type="predicted"/>
<dbReference type="EMBL" id="AP021876">
    <property type="protein sequence ID" value="BBO80835.1"/>
    <property type="molecule type" value="Genomic_DNA"/>
</dbReference>
<evidence type="ECO:0000313" key="1">
    <source>
        <dbReference type="EMBL" id="BBO80835.1"/>
    </source>
</evidence>
<protein>
    <submittedName>
        <fullName evidence="1">Uncharacterized protein</fullName>
    </submittedName>
</protein>
<reference evidence="1 2" key="1">
    <citation type="submission" date="2019-11" db="EMBL/GenBank/DDBJ databases">
        <title>Comparative genomics of hydrocarbon-degrading Desulfosarcina strains.</title>
        <authorList>
            <person name="Watanabe M."/>
            <person name="Kojima H."/>
            <person name="Fukui M."/>
        </authorList>
    </citation>
    <scope>NUCLEOTIDE SEQUENCE [LARGE SCALE GENOMIC DNA]</scope>
    <source>
        <strain evidence="1 2">28bB2T</strain>
    </source>
</reference>
<gene>
    <name evidence="1" type="ORF">DSCO28_14010</name>
</gene>
<dbReference type="AlphaFoldDB" id="A0A5K7ZKQ8"/>
<organism evidence="1 2">
    <name type="scientific">Desulfosarcina ovata subsp. sediminis</name>
    <dbReference type="NCBI Taxonomy" id="885957"/>
    <lineage>
        <taxon>Bacteria</taxon>
        <taxon>Pseudomonadati</taxon>
        <taxon>Thermodesulfobacteriota</taxon>
        <taxon>Desulfobacteria</taxon>
        <taxon>Desulfobacterales</taxon>
        <taxon>Desulfosarcinaceae</taxon>
        <taxon>Desulfosarcina</taxon>
    </lineage>
</organism>
<accession>A0A5K7ZKQ8</accession>
<sequence length="113" mass="13180">MRQKYLISRNLERKELKIMEYAVLNKDLNKVASEKLRSDNFSLVVEETYESEIIKKSISLGNNALVKTLRTRNIFPISPYACKIAETIRELYGLSEDGDWELFFDDMDLIPAE</sequence>
<name>A0A5K7ZKQ8_9BACT</name>
<dbReference type="KEGG" id="dov:DSCO28_14010"/>
<evidence type="ECO:0000313" key="2">
    <source>
        <dbReference type="Proteomes" id="UP000425960"/>
    </source>
</evidence>
<dbReference type="RefSeq" id="WP_155321677.1">
    <property type="nucleotide sequence ID" value="NZ_AP021876.1"/>
</dbReference>
<dbReference type="Proteomes" id="UP000425960">
    <property type="component" value="Chromosome"/>
</dbReference>